<dbReference type="PANTHER" id="PTHR28680:SF1">
    <property type="entry name" value="CENTROMERE PROTEIN X"/>
    <property type="match status" value="1"/>
</dbReference>
<gene>
    <name evidence="7" type="ORF">M9Y10_045001</name>
</gene>
<evidence type="ECO:0000256" key="6">
    <source>
        <dbReference type="ARBA" id="ARBA00023242"/>
    </source>
</evidence>
<dbReference type="PANTHER" id="PTHR28680">
    <property type="entry name" value="CENTROMERE PROTEIN X"/>
    <property type="match status" value="1"/>
</dbReference>
<keyword evidence="8" id="KW-1185">Reference proteome</keyword>
<sequence length="82" mass="9095">MTEDVPRFRTPTIRQLLDISLAKANGGEKIRISSTTVELISEYLRCVVVEATERASSVAGDSRVIDESHLEKILPQLLLDIS</sequence>
<comment type="subcellular location">
    <subcellularLocation>
        <location evidence="1">Nucleus</location>
    </subcellularLocation>
</comment>
<dbReference type="EMBL" id="JAPFFF010000009">
    <property type="protein sequence ID" value="KAK8882359.1"/>
    <property type="molecule type" value="Genomic_DNA"/>
</dbReference>
<comment type="similarity">
    <text evidence="2">Belongs to the CENP-X/MHF2 family.</text>
</comment>
<dbReference type="Gene3D" id="6.10.130.30">
    <property type="match status" value="1"/>
</dbReference>
<evidence type="ECO:0000256" key="3">
    <source>
        <dbReference type="ARBA" id="ARBA00022763"/>
    </source>
</evidence>
<dbReference type="Proteomes" id="UP001470230">
    <property type="component" value="Unassembled WGS sequence"/>
</dbReference>
<evidence type="ECO:0000256" key="4">
    <source>
        <dbReference type="ARBA" id="ARBA00023125"/>
    </source>
</evidence>
<keyword evidence="3" id="KW-0227">DNA damage</keyword>
<evidence type="ECO:0000256" key="5">
    <source>
        <dbReference type="ARBA" id="ARBA00023204"/>
    </source>
</evidence>
<keyword evidence="4" id="KW-0238">DNA-binding</keyword>
<evidence type="ECO:0000313" key="7">
    <source>
        <dbReference type="EMBL" id="KAK8882359.1"/>
    </source>
</evidence>
<evidence type="ECO:0000313" key="8">
    <source>
        <dbReference type="Proteomes" id="UP001470230"/>
    </source>
</evidence>
<proteinExistence type="inferred from homology"/>
<dbReference type="InterPro" id="IPR018552">
    <property type="entry name" value="CENP-X"/>
</dbReference>
<dbReference type="CDD" id="cd22921">
    <property type="entry name" value="HFD_CENP-X"/>
    <property type="match status" value="1"/>
</dbReference>
<dbReference type="Pfam" id="PF09415">
    <property type="entry name" value="CENP-X"/>
    <property type="match status" value="1"/>
</dbReference>
<keyword evidence="6" id="KW-0539">Nucleus</keyword>
<organism evidence="7 8">
    <name type="scientific">Tritrichomonas musculus</name>
    <dbReference type="NCBI Taxonomy" id="1915356"/>
    <lineage>
        <taxon>Eukaryota</taxon>
        <taxon>Metamonada</taxon>
        <taxon>Parabasalia</taxon>
        <taxon>Tritrichomonadida</taxon>
        <taxon>Tritrichomonadidae</taxon>
        <taxon>Tritrichomonas</taxon>
    </lineage>
</organism>
<evidence type="ECO:0000256" key="2">
    <source>
        <dbReference type="ARBA" id="ARBA00009359"/>
    </source>
</evidence>
<keyword evidence="5" id="KW-0234">DNA repair</keyword>
<protein>
    <submittedName>
        <fullName evidence="7">Centromere protein X</fullName>
    </submittedName>
</protein>
<accession>A0ABR2JU15</accession>
<name>A0ABR2JU15_9EUKA</name>
<reference evidence="7 8" key="1">
    <citation type="submission" date="2024-04" db="EMBL/GenBank/DDBJ databases">
        <title>Tritrichomonas musculus Genome.</title>
        <authorList>
            <person name="Alves-Ferreira E."/>
            <person name="Grigg M."/>
            <person name="Lorenzi H."/>
            <person name="Galac M."/>
        </authorList>
    </citation>
    <scope>NUCLEOTIDE SEQUENCE [LARGE SCALE GENOMIC DNA]</scope>
    <source>
        <strain evidence="7 8">EAF2021</strain>
    </source>
</reference>
<evidence type="ECO:0000256" key="1">
    <source>
        <dbReference type="ARBA" id="ARBA00004123"/>
    </source>
</evidence>
<comment type="caution">
    <text evidence="7">The sequence shown here is derived from an EMBL/GenBank/DDBJ whole genome shotgun (WGS) entry which is preliminary data.</text>
</comment>